<evidence type="ECO:0000313" key="2">
    <source>
        <dbReference type="Proteomes" id="UP000868515"/>
    </source>
</evidence>
<organism evidence="1 2">
    <name type="scientific">Salmonella enterica subsp. enterica serovar Rough O:d:1,7</name>
    <dbReference type="NCBI Taxonomy" id="1974323"/>
    <lineage>
        <taxon>Bacteria</taxon>
        <taxon>Pseudomonadati</taxon>
        <taxon>Pseudomonadota</taxon>
        <taxon>Gammaproteobacteria</taxon>
        <taxon>Enterobacterales</taxon>
        <taxon>Enterobacteriaceae</taxon>
        <taxon>Salmonella</taxon>
    </lineage>
</organism>
<name>A0A974KJP1_SALET</name>
<dbReference type="AlphaFoldDB" id="A0A974KJP1"/>
<evidence type="ECO:0008006" key="3">
    <source>
        <dbReference type="Google" id="ProtNLM"/>
    </source>
</evidence>
<sequence>MSDIRTVWVENTQEGAWKITAGDLESGGDLQTAMIISLFTDRRGRRDDETDGNDRRGWWGDTGNHYDIGSRLWLLKRQKLTTTVARRAEDYTREALQWLLDDGVVGAVDIHAQIIWPSGLVVHIRYHRPDGSTDAVRFYWVWGESYAV</sequence>
<dbReference type="RefSeq" id="WP_223365065.1">
    <property type="nucleotide sequence ID" value="NZ_NBPI01000003.1"/>
</dbReference>
<protein>
    <recommendedName>
        <fullName evidence="3">Phage protein GP46</fullName>
    </recommendedName>
</protein>
<accession>A0A974KJP1</accession>
<dbReference type="Proteomes" id="UP000868515">
    <property type="component" value="Unassembled WGS sequence"/>
</dbReference>
<evidence type="ECO:0000313" key="1">
    <source>
        <dbReference type="EMBL" id="OSD73077.1"/>
    </source>
</evidence>
<dbReference type="Pfam" id="PF07409">
    <property type="entry name" value="GP46"/>
    <property type="match status" value="1"/>
</dbReference>
<proteinExistence type="predicted"/>
<dbReference type="EMBL" id="NBPI01000003">
    <property type="protein sequence ID" value="OSD73077.1"/>
    <property type="molecule type" value="Genomic_DNA"/>
</dbReference>
<gene>
    <name evidence="1" type="ORF">R537_05655</name>
</gene>
<reference evidence="1 2" key="1">
    <citation type="submission" date="2017-03" db="EMBL/GenBank/DDBJ databases">
        <title>Salmonella serotype comparative study.</title>
        <authorList>
            <person name="Liao J."/>
        </authorList>
    </citation>
    <scope>NUCLEOTIDE SEQUENCE [LARGE SCALE GENOMIC DNA]</scope>
    <source>
        <strain evidence="1 2">NY_FSL S10-1448</strain>
    </source>
</reference>
<comment type="caution">
    <text evidence="1">The sequence shown here is derived from an EMBL/GenBank/DDBJ whole genome shotgun (WGS) entry which is preliminary data.</text>
</comment>
<dbReference type="InterPro" id="IPR010877">
    <property type="entry name" value="Phage_Mu_Gp46"/>
</dbReference>